<proteinExistence type="predicted"/>
<accession>A0A813TBH1</accession>
<dbReference type="EMBL" id="CAJNOC010000818">
    <property type="protein sequence ID" value="CAF0806688.1"/>
    <property type="molecule type" value="Genomic_DNA"/>
</dbReference>
<gene>
    <name evidence="1" type="ORF">OXX778_LOCUS6755</name>
</gene>
<reference evidence="1" key="1">
    <citation type="submission" date="2021-02" db="EMBL/GenBank/DDBJ databases">
        <authorList>
            <person name="Nowell W R."/>
        </authorList>
    </citation>
    <scope>NUCLEOTIDE SEQUENCE</scope>
    <source>
        <strain evidence="1">Ploen Becks lab</strain>
    </source>
</reference>
<evidence type="ECO:0000313" key="1">
    <source>
        <dbReference type="EMBL" id="CAF0806688.1"/>
    </source>
</evidence>
<dbReference type="AlphaFoldDB" id="A0A813TBH1"/>
<dbReference type="Proteomes" id="UP000663879">
    <property type="component" value="Unassembled WGS sequence"/>
</dbReference>
<name>A0A813TBH1_9BILA</name>
<protein>
    <submittedName>
        <fullName evidence="1">Uncharacterized protein</fullName>
    </submittedName>
</protein>
<organism evidence="1 2">
    <name type="scientific">Brachionus calyciflorus</name>
    <dbReference type="NCBI Taxonomy" id="104777"/>
    <lineage>
        <taxon>Eukaryota</taxon>
        <taxon>Metazoa</taxon>
        <taxon>Spiralia</taxon>
        <taxon>Gnathifera</taxon>
        <taxon>Rotifera</taxon>
        <taxon>Eurotatoria</taxon>
        <taxon>Monogononta</taxon>
        <taxon>Pseudotrocha</taxon>
        <taxon>Ploima</taxon>
        <taxon>Brachionidae</taxon>
        <taxon>Brachionus</taxon>
    </lineage>
</organism>
<keyword evidence="2" id="KW-1185">Reference proteome</keyword>
<dbReference type="OrthoDB" id="10457901at2759"/>
<sequence>MITSRYTPQTDGSNRSFQSYLLSKRLQMNETLTTRRAKQLLVYNQNTLNNLIGETSVKSKNDAKNDKVNSYHLTPPNENILVKKPFKHYISKSTNNNKKNEFIENQELRIPRPSSSLLLKTAQNVNKFVDLFDKSNQMQASSSFRISNKRPLQYSKYSGLRPLNLVYQEGPTIKNCVGIINEPKNQNSEQIKEMYRFKMKQLEQKRLLDGFNGTISQTDVDFQKDSNLIQNSYQTHRSLF</sequence>
<evidence type="ECO:0000313" key="2">
    <source>
        <dbReference type="Proteomes" id="UP000663879"/>
    </source>
</evidence>
<comment type="caution">
    <text evidence="1">The sequence shown here is derived from an EMBL/GenBank/DDBJ whole genome shotgun (WGS) entry which is preliminary data.</text>
</comment>